<dbReference type="Proteomes" id="UP001066276">
    <property type="component" value="Chromosome 12"/>
</dbReference>
<feature type="region of interest" description="Disordered" evidence="1">
    <location>
        <begin position="1"/>
        <end position="24"/>
    </location>
</feature>
<accession>A0AAV7KRH9</accession>
<name>A0AAV7KRH9_PLEWA</name>
<reference evidence="2" key="1">
    <citation type="journal article" date="2022" name="bioRxiv">
        <title>Sequencing and chromosome-scale assembly of the giantPleurodeles waltlgenome.</title>
        <authorList>
            <person name="Brown T."/>
            <person name="Elewa A."/>
            <person name="Iarovenko S."/>
            <person name="Subramanian E."/>
            <person name="Araus A.J."/>
            <person name="Petzold A."/>
            <person name="Susuki M."/>
            <person name="Suzuki K.-i.T."/>
            <person name="Hayashi T."/>
            <person name="Toyoda A."/>
            <person name="Oliveira C."/>
            <person name="Osipova E."/>
            <person name="Leigh N.D."/>
            <person name="Simon A."/>
            <person name="Yun M.H."/>
        </authorList>
    </citation>
    <scope>NUCLEOTIDE SEQUENCE</scope>
    <source>
        <strain evidence="2">20211129_DDA</strain>
        <tissue evidence="2">Liver</tissue>
    </source>
</reference>
<comment type="caution">
    <text evidence="2">The sequence shown here is derived from an EMBL/GenBank/DDBJ whole genome shotgun (WGS) entry which is preliminary data.</text>
</comment>
<evidence type="ECO:0000256" key="1">
    <source>
        <dbReference type="SAM" id="MobiDB-lite"/>
    </source>
</evidence>
<evidence type="ECO:0000313" key="3">
    <source>
        <dbReference type="Proteomes" id="UP001066276"/>
    </source>
</evidence>
<feature type="region of interest" description="Disordered" evidence="1">
    <location>
        <begin position="59"/>
        <end position="85"/>
    </location>
</feature>
<protein>
    <submittedName>
        <fullName evidence="2">Uncharacterized protein</fullName>
    </submittedName>
</protein>
<feature type="compositionally biased region" description="Polar residues" evidence="1">
    <location>
        <begin position="68"/>
        <end position="79"/>
    </location>
</feature>
<organism evidence="2 3">
    <name type="scientific">Pleurodeles waltl</name>
    <name type="common">Iberian ribbed newt</name>
    <dbReference type="NCBI Taxonomy" id="8319"/>
    <lineage>
        <taxon>Eukaryota</taxon>
        <taxon>Metazoa</taxon>
        <taxon>Chordata</taxon>
        <taxon>Craniata</taxon>
        <taxon>Vertebrata</taxon>
        <taxon>Euteleostomi</taxon>
        <taxon>Amphibia</taxon>
        <taxon>Batrachia</taxon>
        <taxon>Caudata</taxon>
        <taxon>Salamandroidea</taxon>
        <taxon>Salamandridae</taxon>
        <taxon>Pleurodelinae</taxon>
        <taxon>Pleurodeles</taxon>
    </lineage>
</organism>
<evidence type="ECO:0000313" key="2">
    <source>
        <dbReference type="EMBL" id="KAJ1082041.1"/>
    </source>
</evidence>
<sequence>MLNSFRSYANAGSRPLLPTPHLQKGQNLLWGAPMRCRWADQEMTSPRDPVVLPFRPLTLRGPRAEVQQPATHDQSTGPGSPQPEL</sequence>
<gene>
    <name evidence="2" type="ORF">NDU88_002211</name>
</gene>
<dbReference type="AlphaFoldDB" id="A0AAV7KRH9"/>
<proteinExistence type="predicted"/>
<keyword evidence="3" id="KW-1185">Reference proteome</keyword>
<dbReference type="EMBL" id="JANPWB010000016">
    <property type="protein sequence ID" value="KAJ1082041.1"/>
    <property type="molecule type" value="Genomic_DNA"/>
</dbReference>